<protein>
    <submittedName>
        <fullName evidence="2">Uncharacterized protein</fullName>
    </submittedName>
</protein>
<name>A0A645EW43_9ZZZZ</name>
<dbReference type="AlphaFoldDB" id="A0A645EW43"/>
<comment type="caution">
    <text evidence="2">The sequence shown here is derived from an EMBL/GenBank/DDBJ whole genome shotgun (WGS) entry which is preliminary data.</text>
</comment>
<gene>
    <name evidence="2" type="ORF">SDC9_151968</name>
</gene>
<dbReference type="EMBL" id="VSSQ01050643">
    <property type="protein sequence ID" value="MPN04723.1"/>
    <property type="molecule type" value="Genomic_DNA"/>
</dbReference>
<evidence type="ECO:0000256" key="1">
    <source>
        <dbReference type="SAM" id="MobiDB-lite"/>
    </source>
</evidence>
<evidence type="ECO:0000313" key="2">
    <source>
        <dbReference type="EMBL" id="MPN04723.1"/>
    </source>
</evidence>
<proteinExistence type="predicted"/>
<feature type="region of interest" description="Disordered" evidence="1">
    <location>
        <begin position="28"/>
        <end position="51"/>
    </location>
</feature>
<accession>A0A645EW43</accession>
<sequence length="51" mass="5422">MLGLLLNLSKNCPVATILLPVVENFSANEPKNSISEEDKNGNDVSKVPATP</sequence>
<organism evidence="2">
    <name type="scientific">bioreactor metagenome</name>
    <dbReference type="NCBI Taxonomy" id="1076179"/>
    <lineage>
        <taxon>unclassified sequences</taxon>
        <taxon>metagenomes</taxon>
        <taxon>ecological metagenomes</taxon>
    </lineage>
</organism>
<reference evidence="2" key="1">
    <citation type="submission" date="2019-08" db="EMBL/GenBank/DDBJ databases">
        <authorList>
            <person name="Kucharzyk K."/>
            <person name="Murdoch R.W."/>
            <person name="Higgins S."/>
            <person name="Loffler F."/>
        </authorList>
    </citation>
    <scope>NUCLEOTIDE SEQUENCE</scope>
</reference>